<dbReference type="PIRSF" id="PIRSF003113">
    <property type="entry name" value="BolA"/>
    <property type="match status" value="1"/>
</dbReference>
<dbReference type="RefSeq" id="WP_004871039.1">
    <property type="nucleotide sequence ID" value="NZ_CP005986.1"/>
</dbReference>
<dbReference type="Gene3D" id="3.10.20.90">
    <property type="entry name" value="Phosphatidylinositol 3-kinase Catalytic Subunit, Chain A, domain 1"/>
    <property type="match status" value="1"/>
</dbReference>
<evidence type="ECO:0000256" key="2">
    <source>
        <dbReference type="SAM" id="MobiDB-lite"/>
    </source>
</evidence>
<protein>
    <submittedName>
        <fullName evidence="3">Cell division protein BolA</fullName>
    </submittedName>
</protein>
<evidence type="ECO:0000256" key="1">
    <source>
        <dbReference type="RuleBase" id="RU003860"/>
    </source>
</evidence>
<comment type="similarity">
    <text evidence="1">Belongs to the BolA/IbaG family.</text>
</comment>
<dbReference type="HOGENOM" id="CLU_109462_2_1_6"/>
<dbReference type="GeneID" id="92930836"/>
<dbReference type="KEGG" id="acz:Acaty_c0802"/>
<dbReference type="InterPro" id="IPR002634">
    <property type="entry name" value="BolA"/>
</dbReference>
<evidence type="ECO:0000313" key="3">
    <source>
        <dbReference type="EMBL" id="AIA54679.1"/>
    </source>
</evidence>
<accession>A0A059ZNZ8</accession>
<dbReference type="EMBL" id="CP005986">
    <property type="protein sequence ID" value="AIA54679.1"/>
    <property type="molecule type" value="Genomic_DNA"/>
</dbReference>
<proteinExistence type="inferred from homology"/>
<dbReference type="Proteomes" id="UP000005522">
    <property type="component" value="Chromosome"/>
</dbReference>
<reference evidence="3 4" key="1">
    <citation type="journal article" date="2009" name="J. Bacteriol.">
        <title>Draft genome sequence of the extremely acidophilic bacterium Acidithiobacillus caldus ATCC 51756 reveals metabolic versatility in the genus Acidithiobacillus.</title>
        <authorList>
            <person name="Valdes J."/>
            <person name="Quatrini R."/>
            <person name="Hallberg K."/>
            <person name="Dopson M."/>
            <person name="Valenzuela P.D."/>
            <person name="Holmes D.S."/>
        </authorList>
    </citation>
    <scope>NUCLEOTIDE SEQUENCE [LARGE SCALE GENOMIC DNA]</scope>
    <source>
        <strain evidence="4">ATCC 51756 / DSM 8584 / KU</strain>
    </source>
</reference>
<dbReference type="Pfam" id="PF01722">
    <property type="entry name" value="BolA"/>
    <property type="match status" value="1"/>
</dbReference>
<dbReference type="SMR" id="A0A059ZNZ8"/>
<dbReference type="eggNOG" id="COG0271">
    <property type="taxonomic scope" value="Bacteria"/>
</dbReference>
<dbReference type="GO" id="GO:0016226">
    <property type="term" value="P:iron-sulfur cluster assembly"/>
    <property type="evidence" value="ECO:0007669"/>
    <property type="project" value="TreeGrafter"/>
</dbReference>
<dbReference type="SUPFAM" id="SSF82657">
    <property type="entry name" value="BolA-like"/>
    <property type="match status" value="1"/>
</dbReference>
<dbReference type="GO" id="GO:0051301">
    <property type="term" value="P:cell division"/>
    <property type="evidence" value="ECO:0007669"/>
    <property type="project" value="UniProtKB-KW"/>
</dbReference>
<dbReference type="AlphaFoldDB" id="A0A059ZNZ8"/>
<dbReference type="PANTHER" id="PTHR46230:SF7">
    <property type="entry name" value="BOLA-LIKE PROTEIN 1"/>
    <property type="match status" value="1"/>
</dbReference>
<keyword evidence="3" id="KW-0132">Cell division</keyword>
<feature type="region of interest" description="Disordered" evidence="2">
    <location>
        <begin position="82"/>
        <end position="101"/>
    </location>
</feature>
<name>A0A059ZNZ8_ACICK</name>
<keyword evidence="3" id="KW-0131">Cell cycle</keyword>
<dbReference type="InterPro" id="IPR036065">
    <property type="entry name" value="BolA-like_sf"/>
</dbReference>
<sequence length="101" mass="11312">MSKTLLEKALREALTPELLEVRDRTEAHAGHSGASEGGHYELTVVSRRFEGLSALDRHRLVYDVSARIPHIHALAIRAWTPDEHAQRAARRSTGRSRPVVL</sequence>
<gene>
    <name evidence="3" type="ORF">Acaty_c0802</name>
</gene>
<organism evidence="3 4">
    <name type="scientific">Acidithiobacillus caldus (strain ATCC 51756 / DSM 8584 / KU)</name>
    <dbReference type="NCBI Taxonomy" id="637389"/>
    <lineage>
        <taxon>Bacteria</taxon>
        <taxon>Pseudomonadati</taxon>
        <taxon>Pseudomonadota</taxon>
        <taxon>Acidithiobacillia</taxon>
        <taxon>Acidithiobacillales</taxon>
        <taxon>Acidithiobacillaceae</taxon>
        <taxon>Acidithiobacillus</taxon>
    </lineage>
</organism>
<evidence type="ECO:0000313" key="4">
    <source>
        <dbReference type="Proteomes" id="UP000005522"/>
    </source>
</evidence>
<dbReference type="PANTHER" id="PTHR46230">
    <property type="match status" value="1"/>
</dbReference>